<dbReference type="Proteomes" id="UP000307440">
    <property type="component" value="Unassembled WGS sequence"/>
</dbReference>
<evidence type="ECO:0000313" key="2">
    <source>
        <dbReference type="EMBL" id="TFK18315.1"/>
    </source>
</evidence>
<organism evidence="2 3">
    <name type="scientific">Coprinopsis marcescibilis</name>
    <name type="common">Agaric fungus</name>
    <name type="synonym">Psathyrella marcescibilis</name>
    <dbReference type="NCBI Taxonomy" id="230819"/>
    <lineage>
        <taxon>Eukaryota</taxon>
        <taxon>Fungi</taxon>
        <taxon>Dikarya</taxon>
        <taxon>Basidiomycota</taxon>
        <taxon>Agaricomycotina</taxon>
        <taxon>Agaricomycetes</taxon>
        <taxon>Agaricomycetidae</taxon>
        <taxon>Agaricales</taxon>
        <taxon>Agaricineae</taxon>
        <taxon>Psathyrellaceae</taxon>
        <taxon>Coprinopsis</taxon>
    </lineage>
</organism>
<proteinExistence type="predicted"/>
<protein>
    <submittedName>
        <fullName evidence="2">Uncharacterized protein</fullName>
    </submittedName>
</protein>
<evidence type="ECO:0000313" key="3">
    <source>
        <dbReference type="Proteomes" id="UP000307440"/>
    </source>
</evidence>
<feature type="compositionally biased region" description="Low complexity" evidence="1">
    <location>
        <begin position="50"/>
        <end position="67"/>
    </location>
</feature>
<evidence type="ECO:0000256" key="1">
    <source>
        <dbReference type="SAM" id="MobiDB-lite"/>
    </source>
</evidence>
<gene>
    <name evidence="2" type="ORF">FA15DRAFT_675370</name>
</gene>
<accession>A0A5C3KF20</accession>
<reference evidence="2 3" key="1">
    <citation type="journal article" date="2019" name="Nat. Ecol. Evol.">
        <title>Megaphylogeny resolves global patterns of mushroom evolution.</title>
        <authorList>
            <person name="Varga T."/>
            <person name="Krizsan K."/>
            <person name="Foldi C."/>
            <person name="Dima B."/>
            <person name="Sanchez-Garcia M."/>
            <person name="Sanchez-Ramirez S."/>
            <person name="Szollosi G.J."/>
            <person name="Szarkandi J.G."/>
            <person name="Papp V."/>
            <person name="Albert L."/>
            <person name="Andreopoulos W."/>
            <person name="Angelini C."/>
            <person name="Antonin V."/>
            <person name="Barry K.W."/>
            <person name="Bougher N.L."/>
            <person name="Buchanan P."/>
            <person name="Buyck B."/>
            <person name="Bense V."/>
            <person name="Catcheside P."/>
            <person name="Chovatia M."/>
            <person name="Cooper J."/>
            <person name="Damon W."/>
            <person name="Desjardin D."/>
            <person name="Finy P."/>
            <person name="Geml J."/>
            <person name="Haridas S."/>
            <person name="Hughes K."/>
            <person name="Justo A."/>
            <person name="Karasinski D."/>
            <person name="Kautmanova I."/>
            <person name="Kiss B."/>
            <person name="Kocsube S."/>
            <person name="Kotiranta H."/>
            <person name="LaButti K.M."/>
            <person name="Lechner B.E."/>
            <person name="Liimatainen K."/>
            <person name="Lipzen A."/>
            <person name="Lukacs Z."/>
            <person name="Mihaltcheva S."/>
            <person name="Morgado L.N."/>
            <person name="Niskanen T."/>
            <person name="Noordeloos M.E."/>
            <person name="Ohm R.A."/>
            <person name="Ortiz-Santana B."/>
            <person name="Ovrebo C."/>
            <person name="Racz N."/>
            <person name="Riley R."/>
            <person name="Savchenko A."/>
            <person name="Shiryaev A."/>
            <person name="Soop K."/>
            <person name="Spirin V."/>
            <person name="Szebenyi C."/>
            <person name="Tomsovsky M."/>
            <person name="Tulloss R.E."/>
            <person name="Uehling J."/>
            <person name="Grigoriev I.V."/>
            <person name="Vagvolgyi C."/>
            <person name="Papp T."/>
            <person name="Martin F.M."/>
            <person name="Miettinen O."/>
            <person name="Hibbett D.S."/>
            <person name="Nagy L.G."/>
        </authorList>
    </citation>
    <scope>NUCLEOTIDE SEQUENCE [LARGE SCALE GENOMIC DNA]</scope>
    <source>
        <strain evidence="2 3">CBS 121175</strain>
    </source>
</reference>
<name>A0A5C3KF20_COPMA</name>
<dbReference type="EMBL" id="ML210412">
    <property type="protein sequence ID" value="TFK18315.1"/>
    <property type="molecule type" value="Genomic_DNA"/>
</dbReference>
<sequence>MGRPRKYFTNEEKRIANCIKSKRHYDRNKDAILSERQHKAGCAATGSDRSSATAEEQSSESGQQKAATEAHDSEEGCFPETRSAPLVDKFKTPEYWVTRAKKSACLLSGLCSGRKQLDCLDHICLSYLKKAHNDPKGALLDIENHMEGVANLVRRLTKIHSFVSKLNGTEADLKRASRLLEAVLCHLEDLEEIISYVIVSYKEVYFQFMNKRFSFQI</sequence>
<feature type="region of interest" description="Disordered" evidence="1">
    <location>
        <begin position="36"/>
        <end position="80"/>
    </location>
</feature>
<keyword evidence="3" id="KW-1185">Reference proteome</keyword>
<dbReference type="OrthoDB" id="2654423at2759"/>
<dbReference type="AlphaFoldDB" id="A0A5C3KF20"/>